<proteinExistence type="predicted"/>
<feature type="compositionally biased region" description="Pro residues" evidence="1">
    <location>
        <begin position="125"/>
        <end position="134"/>
    </location>
</feature>
<keyword evidence="4" id="KW-1185">Reference proteome</keyword>
<organism evidence="3 4">
    <name type="scientific">Stenotrophomonas pictorum JCM 9942</name>
    <dbReference type="NCBI Taxonomy" id="1236960"/>
    <lineage>
        <taxon>Bacteria</taxon>
        <taxon>Pseudomonadati</taxon>
        <taxon>Pseudomonadota</taxon>
        <taxon>Gammaproteobacteria</taxon>
        <taxon>Lysobacterales</taxon>
        <taxon>Lysobacteraceae</taxon>
        <taxon>Stenotrophomonas</taxon>
    </lineage>
</organism>
<evidence type="ECO:0000313" key="4">
    <source>
        <dbReference type="Proteomes" id="UP000050836"/>
    </source>
</evidence>
<name>A0A0R0AKV9_9GAMM</name>
<protein>
    <recommendedName>
        <fullName evidence="5">Classical arabinogalactan protein 4</fullName>
    </recommendedName>
</protein>
<sequence length="134" mass="14123">MTRFARIVLLLAGGLPLAAQAQLKPAPSPTATRAVSLPPPSRPQADDNRPAAENAPVRERLQQRVSPAKPAVPTRPAAPAVARPVYDRNGQPLNGMQPAGPNRVIDTRTGRYYDTVPSGTGERVVPPPSAARGN</sequence>
<evidence type="ECO:0000256" key="1">
    <source>
        <dbReference type="SAM" id="MobiDB-lite"/>
    </source>
</evidence>
<feature type="region of interest" description="Disordered" evidence="1">
    <location>
        <begin position="23"/>
        <end position="134"/>
    </location>
</feature>
<dbReference type="EMBL" id="LLXS01000027">
    <property type="protein sequence ID" value="KRG41336.1"/>
    <property type="molecule type" value="Genomic_DNA"/>
</dbReference>
<keyword evidence="2" id="KW-0732">Signal</keyword>
<reference evidence="3 4" key="1">
    <citation type="submission" date="2015-10" db="EMBL/GenBank/DDBJ databases">
        <title>Genome sequencing and analysis of members of genus Stenotrophomonas.</title>
        <authorList>
            <person name="Patil P.P."/>
            <person name="Midha S."/>
            <person name="Patil P.B."/>
        </authorList>
    </citation>
    <scope>NUCLEOTIDE SEQUENCE [LARGE SCALE GENOMIC DNA]</scope>
    <source>
        <strain evidence="3 4">JCM 9942</strain>
    </source>
</reference>
<evidence type="ECO:0000313" key="3">
    <source>
        <dbReference type="EMBL" id="KRG41336.1"/>
    </source>
</evidence>
<feature type="compositionally biased region" description="Basic and acidic residues" evidence="1">
    <location>
        <begin position="44"/>
        <end position="62"/>
    </location>
</feature>
<dbReference type="RefSeq" id="WP_057506203.1">
    <property type="nucleotide sequence ID" value="NZ_LLXS01000027.1"/>
</dbReference>
<feature type="compositionally biased region" description="Low complexity" evidence="1">
    <location>
        <begin position="67"/>
        <end position="84"/>
    </location>
</feature>
<accession>A0A0R0AKV9</accession>
<feature type="chain" id="PRO_5006390928" description="Classical arabinogalactan protein 4" evidence="2">
    <location>
        <begin position="22"/>
        <end position="134"/>
    </location>
</feature>
<gene>
    <name evidence="3" type="ORF">ARC78_11315</name>
</gene>
<evidence type="ECO:0000256" key="2">
    <source>
        <dbReference type="SAM" id="SignalP"/>
    </source>
</evidence>
<comment type="caution">
    <text evidence="3">The sequence shown here is derived from an EMBL/GenBank/DDBJ whole genome shotgun (WGS) entry which is preliminary data.</text>
</comment>
<dbReference type="AlphaFoldDB" id="A0A0R0AKV9"/>
<evidence type="ECO:0008006" key="5">
    <source>
        <dbReference type="Google" id="ProtNLM"/>
    </source>
</evidence>
<dbReference type="Proteomes" id="UP000050836">
    <property type="component" value="Unassembled WGS sequence"/>
</dbReference>
<feature type="signal peptide" evidence="2">
    <location>
        <begin position="1"/>
        <end position="21"/>
    </location>
</feature>